<dbReference type="Proteomes" id="UP000261948">
    <property type="component" value="Unassembled WGS sequence"/>
</dbReference>
<name>A0A373FCV0_COMTE</name>
<organism evidence="1 2">
    <name type="scientific">Comamonas testosteroni</name>
    <name type="common">Pseudomonas testosteroni</name>
    <dbReference type="NCBI Taxonomy" id="285"/>
    <lineage>
        <taxon>Bacteria</taxon>
        <taxon>Pseudomonadati</taxon>
        <taxon>Pseudomonadota</taxon>
        <taxon>Betaproteobacteria</taxon>
        <taxon>Burkholderiales</taxon>
        <taxon>Comamonadaceae</taxon>
        <taxon>Comamonas</taxon>
    </lineage>
</organism>
<dbReference type="OrthoDB" id="10004796at2"/>
<proteinExistence type="predicted"/>
<comment type="caution">
    <text evidence="1">The sequence shown here is derived from an EMBL/GenBank/DDBJ whole genome shotgun (WGS) entry which is preliminary data.</text>
</comment>
<sequence length="147" mass="15929">MQNQTETLVSQSASQTTLQGGSGETVVCIKHFTTGRTGNFVACYEQLAERNAQDFKILGIVDPTTYDAHECGQMFCIEFSDGFITAAWPEEVENALDVFSQPLLEVAEQTQTASRLLDCDTGVSDAYDASPLLFSQSTVQQESGAQA</sequence>
<evidence type="ECO:0000313" key="2">
    <source>
        <dbReference type="Proteomes" id="UP000261948"/>
    </source>
</evidence>
<protein>
    <submittedName>
        <fullName evidence="1">Uncharacterized protein</fullName>
    </submittedName>
</protein>
<reference evidence="1 2" key="1">
    <citation type="submission" date="2018-08" db="EMBL/GenBank/DDBJ databases">
        <title>Comamonas testosteroni strain SWCO2.</title>
        <authorList>
            <person name="Jiang N."/>
            <person name="Zhang X.Z."/>
        </authorList>
    </citation>
    <scope>NUCLEOTIDE SEQUENCE [LARGE SCALE GENOMIC DNA]</scope>
    <source>
        <strain evidence="1 2">SWCO2</strain>
    </source>
</reference>
<dbReference type="AlphaFoldDB" id="A0A373FCV0"/>
<evidence type="ECO:0000313" key="1">
    <source>
        <dbReference type="EMBL" id="RGE41322.1"/>
    </source>
</evidence>
<accession>A0A373FCV0</accession>
<keyword evidence="2" id="KW-1185">Reference proteome</keyword>
<gene>
    <name evidence="1" type="ORF">DZC30_18610</name>
</gene>
<dbReference type="EMBL" id="QURR01000029">
    <property type="protein sequence ID" value="RGE41322.1"/>
    <property type="molecule type" value="Genomic_DNA"/>
</dbReference>